<name>A0ABV7PBI1_9PSEU</name>
<dbReference type="Gene3D" id="3.40.50.300">
    <property type="entry name" value="P-loop containing nucleotide triphosphate hydrolases"/>
    <property type="match status" value="1"/>
</dbReference>
<dbReference type="InterPro" id="IPR000792">
    <property type="entry name" value="Tscrpt_reg_LuxR_C"/>
</dbReference>
<accession>A0ABV7PBI1</accession>
<evidence type="ECO:0000313" key="2">
    <source>
        <dbReference type="EMBL" id="MFC3456503.1"/>
    </source>
</evidence>
<gene>
    <name evidence="2" type="ORF">ACFOSH_44405</name>
</gene>
<dbReference type="Pfam" id="PF25872">
    <property type="entry name" value="HTH_77"/>
    <property type="match status" value="1"/>
</dbReference>
<dbReference type="EMBL" id="JBHRWK010000164">
    <property type="protein sequence ID" value="MFC3456503.1"/>
    <property type="molecule type" value="Genomic_DNA"/>
</dbReference>
<protein>
    <submittedName>
        <fullName evidence="2">LuxR C-terminal-related transcriptional regulator</fullName>
    </submittedName>
</protein>
<dbReference type="SUPFAM" id="SSF48452">
    <property type="entry name" value="TPR-like"/>
    <property type="match status" value="2"/>
</dbReference>
<dbReference type="PANTHER" id="PTHR47691">
    <property type="entry name" value="REGULATOR-RELATED"/>
    <property type="match status" value="1"/>
</dbReference>
<reference evidence="3" key="1">
    <citation type="journal article" date="2019" name="Int. J. Syst. Evol. Microbiol.">
        <title>The Global Catalogue of Microorganisms (GCM) 10K type strain sequencing project: providing services to taxonomists for standard genome sequencing and annotation.</title>
        <authorList>
            <consortium name="The Broad Institute Genomics Platform"/>
            <consortium name="The Broad Institute Genome Sequencing Center for Infectious Disease"/>
            <person name="Wu L."/>
            <person name="Ma J."/>
        </authorList>
    </citation>
    <scope>NUCLEOTIDE SEQUENCE [LARGE SCALE GENOMIC DNA]</scope>
    <source>
        <strain evidence="3">CGMCC 4.7676</strain>
    </source>
</reference>
<evidence type="ECO:0000259" key="1">
    <source>
        <dbReference type="PROSITE" id="PS50043"/>
    </source>
</evidence>
<dbReference type="Gene3D" id="1.25.40.10">
    <property type="entry name" value="Tetratricopeptide repeat domain"/>
    <property type="match status" value="1"/>
</dbReference>
<organism evidence="2 3">
    <name type="scientific">Amycolatopsis speibonae</name>
    <dbReference type="NCBI Taxonomy" id="1450224"/>
    <lineage>
        <taxon>Bacteria</taxon>
        <taxon>Bacillati</taxon>
        <taxon>Actinomycetota</taxon>
        <taxon>Actinomycetes</taxon>
        <taxon>Pseudonocardiales</taxon>
        <taxon>Pseudonocardiaceae</taxon>
        <taxon>Amycolatopsis</taxon>
    </lineage>
</organism>
<dbReference type="SMART" id="SM00421">
    <property type="entry name" value="HTH_LUXR"/>
    <property type="match status" value="1"/>
</dbReference>
<dbReference type="InterPro" id="IPR049945">
    <property type="entry name" value="AAA_22"/>
</dbReference>
<proteinExistence type="predicted"/>
<evidence type="ECO:0000313" key="3">
    <source>
        <dbReference type="Proteomes" id="UP001595645"/>
    </source>
</evidence>
<comment type="caution">
    <text evidence="2">The sequence shown here is derived from an EMBL/GenBank/DDBJ whole genome shotgun (WGS) entry which is preliminary data.</text>
</comment>
<dbReference type="RefSeq" id="WP_378247923.1">
    <property type="nucleotide sequence ID" value="NZ_JBHRWK010000164.1"/>
</dbReference>
<dbReference type="Gene3D" id="1.10.10.10">
    <property type="entry name" value="Winged helix-like DNA-binding domain superfamily/Winged helix DNA-binding domain"/>
    <property type="match status" value="1"/>
</dbReference>
<dbReference type="Pfam" id="PF13401">
    <property type="entry name" value="AAA_22"/>
    <property type="match status" value="1"/>
</dbReference>
<dbReference type="PRINTS" id="PR00364">
    <property type="entry name" value="DISEASERSIST"/>
</dbReference>
<dbReference type="InterPro" id="IPR011990">
    <property type="entry name" value="TPR-like_helical_dom_sf"/>
</dbReference>
<dbReference type="InterPro" id="IPR027417">
    <property type="entry name" value="P-loop_NTPase"/>
</dbReference>
<dbReference type="Proteomes" id="UP001595645">
    <property type="component" value="Unassembled WGS sequence"/>
</dbReference>
<dbReference type="PANTHER" id="PTHR47691:SF3">
    <property type="entry name" value="HTH-TYPE TRANSCRIPTIONAL REGULATOR RV0890C-RELATED"/>
    <property type="match status" value="1"/>
</dbReference>
<dbReference type="SUPFAM" id="SSF52540">
    <property type="entry name" value="P-loop containing nucleoside triphosphate hydrolases"/>
    <property type="match status" value="1"/>
</dbReference>
<dbReference type="PRINTS" id="PR00038">
    <property type="entry name" value="HTHLUXR"/>
</dbReference>
<dbReference type="InterPro" id="IPR016032">
    <property type="entry name" value="Sig_transdc_resp-reg_C-effctor"/>
</dbReference>
<dbReference type="Pfam" id="PF00196">
    <property type="entry name" value="GerE"/>
    <property type="match status" value="1"/>
</dbReference>
<dbReference type="InterPro" id="IPR036388">
    <property type="entry name" value="WH-like_DNA-bd_sf"/>
</dbReference>
<dbReference type="InterPro" id="IPR058852">
    <property type="entry name" value="HTH_77"/>
</dbReference>
<dbReference type="CDD" id="cd06170">
    <property type="entry name" value="LuxR_C_like"/>
    <property type="match status" value="1"/>
</dbReference>
<dbReference type="SUPFAM" id="SSF46894">
    <property type="entry name" value="C-terminal effector domain of the bipartite response regulators"/>
    <property type="match status" value="1"/>
</dbReference>
<feature type="domain" description="HTH luxR-type" evidence="1">
    <location>
        <begin position="697"/>
        <end position="762"/>
    </location>
</feature>
<sequence>MTSFVGRRREMAAVKKVLPGVRMLTLAGAGGVGKTRLALQVATQSHRAFSDGVWLVELAPLQDGALLEQTVANAVGLRDQSARSLREALVRHLRDKQVLLVLDNCEHLGDGCAVLAGELLAAAPRLRILATSRQALHTPGEHILPVLPLPLLDPDLVTSGELAANDAIRLFVERATAVVPEFEVTETDRTTIARICRRLDGLPLAIELAAARVRILTPEQILLRLDDRFQLLTSGSPVVLPRHQTLRAVLDWGFELCSSVEQQLWVRMSVFADGCDLDAAETVCAGEGLAQDQVIDLVAGLVDKSILVRDDDAHSARIRYRMLDTVRHYGRGKLRAIENDEMLRRRHRDYYLALAEQGAADWFGANQLEIATRTRREHANLRLALEFCSSTPGESQVGLRLAAALHFYWFGCGLVAEGRHWLDQMLALDDTPSQAWATALWAAADLAVAQDHVAAIDMATECRQWARSHGDQTVLAQTLFTLGTAEWSGGDLPRGRALLEEALTEFEALGKPSSTMILAHHRLSGILAYSGDLDRAIALAKKACALCDQYGERWARAYTLFSLSLPEWKRGELASASTHAKEALRGMLTFEDSLGAAVLVERLAWIASARGESEKAALLLGAVQKLYPSAGGKPLANFPKFRAAHDACEQQARRALGDQEFQAAFDRGAGLKRAQAIACALGEVPRPAAPAPPRATADDPLGSLTRRERQVAELVAEGLSNKDIGTRLVIAERTAEGHVQNILAKLGFTNRIQLAGWFTEQLRDRDR</sequence>
<keyword evidence="3" id="KW-1185">Reference proteome</keyword>
<dbReference type="PROSITE" id="PS50043">
    <property type="entry name" value="HTH_LUXR_2"/>
    <property type="match status" value="1"/>
</dbReference>